<dbReference type="EMBL" id="CP037452">
    <property type="protein sequence ID" value="QDV52748.1"/>
    <property type="molecule type" value="Genomic_DNA"/>
</dbReference>
<keyword evidence="2" id="KW-1185">Reference proteome</keyword>
<protein>
    <submittedName>
        <fullName evidence="1">Uncharacterized protein</fullName>
    </submittedName>
</protein>
<name>A0A518II37_9PLAN</name>
<accession>A0A518II37</accession>
<evidence type="ECO:0000313" key="1">
    <source>
        <dbReference type="EMBL" id="QDV52748.1"/>
    </source>
</evidence>
<evidence type="ECO:0000313" key="2">
    <source>
        <dbReference type="Proteomes" id="UP000318313"/>
    </source>
</evidence>
<dbReference type="Proteomes" id="UP000318313">
    <property type="component" value="Chromosome"/>
</dbReference>
<gene>
    <name evidence="1" type="ORF">Enr17x_48150</name>
</gene>
<dbReference type="AlphaFoldDB" id="A0A518II37"/>
<dbReference type="KEGG" id="gfm:Enr17x_48150"/>
<reference evidence="1 2" key="1">
    <citation type="submission" date="2019-03" db="EMBL/GenBank/DDBJ databases">
        <title>Deep-cultivation of Planctomycetes and their phenomic and genomic characterization uncovers novel biology.</title>
        <authorList>
            <person name="Wiegand S."/>
            <person name="Jogler M."/>
            <person name="Boedeker C."/>
            <person name="Pinto D."/>
            <person name="Vollmers J."/>
            <person name="Rivas-Marin E."/>
            <person name="Kohn T."/>
            <person name="Peeters S.H."/>
            <person name="Heuer A."/>
            <person name="Rast P."/>
            <person name="Oberbeckmann S."/>
            <person name="Bunk B."/>
            <person name="Jeske O."/>
            <person name="Meyerdierks A."/>
            <person name="Storesund J.E."/>
            <person name="Kallscheuer N."/>
            <person name="Luecker S."/>
            <person name="Lage O.M."/>
            <person name="Pohl T."/>
            <person name="Merkel B.J."/>
            <person name="Hornburger P."/>
            <person name="Mueller R.-W."/>
            <person name="Bruemmer F."/>
            <person name="Labrenz M."/>
            <person name="Spormann A.M."/>
            <person name="Op den Camp H."/>
            <person name="Overmann J."/>
            <person name="Amann R."/>
            <person name="Jetten M.S.M."/>
            <person name="Mascher T."/>
            <person name="Medema M.H."/>
            <person name="Devos D.P."/>
            <person name="Kaster A.-K."/>
            <person name="Ovreas L."/>
            <person name="Rohde M."/>
            <person name="Galperin M.Y."/>
            <person name="Jogler C."/>
        </authorList>
    </citation>
    <scope>NUCLEOTIDE SEQUENCE [LARGE SCALE GENOMIC DNA]</scope>
    <source>
        <strain evidence="1 2">Enr17</strain>
    </source>
</reference>
<organism evidence="1 2">
    <name type="scientific">Gimesia fumaroli</name>
    <dbReference type="NCBI Taxonomy" id="2527976"/>
    <lineage>
        <taxon>Bacteria</taxon>
        <taxon>Pseudomonadati</taxon>
        <taxon>Planctomycetota</taxon>
        <taxon>Planctomycetia</taxon>
        <taxon>Planctomycetales</taxon>
        <taxon>Planctomycetaceae</taxon>
        <taxon>Gimesia</taxon>
    </lineage>
</organism>
<proteinExistence type="predicted"/>
<sequence length="69" mass="8063">MQQLVSNAWESRFTQQIESILDITGPPQFTLSSTLKGSFRSVSKELPERMPSHPKTSWPLHKRLIWYSF</sequence>